<name>A0A2M7MGI7_9BACT</name>
<dbReference type="Proteomes" id="UP000230658">
    <property type="component" value="Unassembled WGS sequence"/>
</dbReference>
<evidence type="ECO:0000313" key="3">
    <source>
        <dbReference type="Proteomes" id="UP000230658"/>
    </source>
</evidence>
<organism evidence="2 3">
    <name type="scientific">Candidatus Kuenenbacteria bacterium CG_4_10_14_3_um_filter_39_14</name>
    <dbReference type="NCBI Taxonomy" id="1974614"/>
    <lineage>
        <taxon>Bacteria</taxon>
        <taxon>Candidatus Kueneniibacteriota</taxon>
    </lineage>
</organism>
<accession>A0A2M7MGI7</accession>
<reference evidence="3" key="1">
    <citation type="submission" date="2017-09" db="EMBL/GenBank/DDBJ databases">
        <title>Depth-based differentiation of microbial function through sediment-hosted aquifers and enrichment of novel symbionts in the deep terrestrial subsurface.</title>
        <authorList>
            <person name="Probst A.J."/>
            <person name="Ladd B."/>
            <person name="Jarett J.K."/>
            <person name="Geller-Mcgrath D.E."/>
            <person name="Sieber C.M.K."/>
            <person name="Emerson J.B."/>
            <person name="Anantharaman K."/>
            <person name="Thomas B.C."/>
            <person name="Malmstrom R."/>
            <person name="Stieglmeier M."/>
            <person name="Klingl A."/>
            <person name="Woyke T."/>
            <person name="Ryan C.M."/>
            <person name="Banfield J.F."/>
        </authorList>
    </citation>
    <scope>NUCLEOTIDE SEQUENCE [LARGE SCALE GENOMIC DNA]</scope>
</reference>
<protein>
    <submittedName>
        <fullName evidence="2">Uncharacterized protein</fullName>
    </submittedName>
</protein>
<sequence length="68" mass="7557">MSELLEGGLTSFRQFFYLSCPHPALSRKAGEGNGEREKISCPHPALSRKAGEGNGEREKIQNLFIAFF</sequence>
<evidence type="ECO:0000256" key="1">
    <source>
        <dbReference type="SAM" id="MobiDB-lite"/>
    </source>
</evidence>
<feature type="compositionally biased region" description="Basic and acidic residues" evidence="1">
    <location>
        <begin position="28"/>
        <end position="40"/>
    </location>
</feature>
<dbReference type="AlphaFoldDB" id="A0A2M7MGI7"/>
<dbReference type="EMBL" id="PFJV01000088">
    <property type="protein sequence ID" value="PIX92107.1"/>
    <property type="molecule type" value="Genomic_DNA"/>
</dbReference>
<proteinExistence type="predicted"/>
<gene>
    <name evidence="2" type="ORF">COZ26_03615</name>
</gene>
<feature type="region of interest" description="Disordered" evidence="1">
    <location>
        <begin position="27"/>
        <end position="54"/>
    </location>
</feature>
<evidence type="ECO:0000313" key="2">
    <source>
        <dbReference type="EMBL" id="PIX92107.1"/>
    </source>
</evidence>
<comment type="caution">
    <text evidence="2">The sequence shown here is derived from an EMBL/GenBank/DDBJ whole genome shotgun (WGS) entry which is preliminary data.</text>
</comment>